<gene>
    <name evidence="1" type="ORF">APHIGO_LOCUS1032</name>
</gene>
<proteinExistence type="predicted"/>
<accession>A0A9P0IMM2</accession>
<dbReference type="EMBL" id="OU899034">
    <property type="protein sequence ID" value="CAH1710030.1"/>
    <property type="molecule type" value="Genomic_DNA"/>
</dbReference>
<sequence length="382" mass="43852">MFKYTKTLSSDGEWSIFDDYNDMSKPLNKSFDRLSVYSERSDVSDKLSVSSNISLHEMCKKPIKYTENILCRPLKPVIKEPCDIIPIHRRFESNSFESKVQKGEKYKKTAIIKDCQNTSNRLVAGSNAPQEKSHVRPCILPKVIPAKLNKDSISTPVVKKTKVRIVEPKLQKGVNDKIIENIKNCQKIPNRLVAGSNAPCEKSHVRPCILPKVIPAKLNKDSISTPLVKKTTIRIVEPKLQKGVNDKIIENIKNCSLKAHNGNKKKFHPCHYAYGDTNHVSLSDGDAKNRCMTCIGDTHYCNSYKVERQRLKKLTRKSRILQKKEIKHLYTERTYKVKKLAPFVRKSSSFINRQVKERETDRINFILCQKLLRVKACVSTYH</sequence>
<evidence type="ECO:0000313" key="2">
    <source>
        <dbReference type="Proteomes" id="UP001154329"/>
    </source>
</evidence>
<name>A0A9P0IMM2_APHGO</name>
<reference evidence="1" key="2">
    <citation type="submission" date="2022-10" db="EMBL/GenBank/DDBJ databases">
        <authorList>
            <consortium name="ENA_rothamsted_submissions"/>
            <consortium name="culmorum"/>
            <person name="King R."/>
        </authorList>
    </citation>
    <scope>NUCLEOTIDE SEQUENCE</scope>
</reference>
<organism evidence="1 2">
    <name type="scientific">Aphis gossypii</name>
    <name type="common">Cotton aphid</name>
    <dbReference type="NCBI Taxonomy" id="80765"/>
    <lineage>
        <taxon>Eukaryota</taxon>
        <taxon>Metazoa</taxon>
        <taxon>Ecdysozoa</taxon>
        <taxon>Arthropoda</taxon>
        <taxon>Hexapoda</taxon>
        <taxon>Insecta</taxon>
        <taxon>Pterygota</taxon>
        <taxon>Neoptera</taxon>
        <taxon>Paraneoptera</taxon>
        <taxon>Hemiptera</taxon>
        <taxon>Sternorrhyncha</taxon>
        <taxon>Aphidomorpha</taxon>
        <taxon>Aphidoidea</taxon>
        <taxon>Aphididae</taxon>
        <taxon>Aphidini</taxon>
        <taxon>Aphis</taxon>
        <taxon>Aphis</taxon>
    </lineage>
</organism>
<protein>
    <submittedName>
        <fullName evidence="1">Uncharacterized protein</fullName>
    </submittedName>
</protein>
<reference evidence="1" key="1">
    <citation type="submission" date="2022-02" db="EMBL/GenBank/DDBJ databases">
        <authorList>
            <person name="King R."/>
        </authorList>
    </citation>
    <scope>NUCLEOTIDE SEQUENCE</scope>
</reference>
<evidence type="ECO:0000313" key="1">
    <source>
        <dbReference type="EMBL" id="CAH1710030.1"/>
    </source>
</evidence>
<keyword evidence="2" id="KW-1185">Reference proteome</keyword>
<dbReference type="AlphaFoldDB" id="A0A9P0IMM2"/>
<dbReference type="Proteomes" id="UP001154329">
    <property type="component" value="Chromosome 1"/>
</dbReference>